<organism evidence="2 3">
    <name type="scientific">Candidatus Gottesmanbacteria bacterium RIFOXYB1_FULL_47_11</name>
    <dbReference type="NCBI Taxonomy" id="1798401"/>
    <lineage>
        <taxon>Bacteria</taxon>
        <taxon>Candidatus Gottesmaniibacteriota</taxon>
    </lineage>
</organism>
<sequence>MDPTQLTIIIISFALALLLIILGIQVWYILKEIRIALQKTNSMLDDAKKVSGTVSSGIVGMSGFVNGLKTGISAITSLLHKKEDGE</sequence>
<gene>
    <name evidence="2" type="ORF">A2363_04655</name>
</gene>
<dbReference type="STRING" id="1798401.A2363_04655"/>
<evidence type="ECO:0000313" key="3">
    <source>
        <dbReference type="Proteomes" id="UP000176186"/>
    </source>
</evidence>
<dbReference type="AlphaFoldDB" id="A0A1F6BGF7"/>
<name>A0A1F6BGF7_9BACT</name>
<dbReference type="Proteomes" id="UP000176186">
    <property type="component" value="Unassembled WGS sequence"/>
</dbReference>
<comment type="caution">
    <text evidence="2">The sequence shown here is derived from an EMBL/GenBank/DDBJ whole genome shotgun (WGS) entry which is preliminary data.</text>
</comment>
<dbReference type="EMBL" id="MFKE01000004">
    <property type="protein sequence ID" value="OGG35872.1"/>
    <property type="molecule type" value="Genomic_DNA"/>
</dbReference>
<accession>A0A1F6BGF7</accession>
<reference evidence="2 3" key="1">
    <citation type="journal article" date="2016" name="Nat. Commun.">
        <title>Thousands of microbial genomes shed light on interconnected biogeochemical processes in an aquifer system.</title>
        <authorList>
            <person name="Anantharaman K."/>
            <person name="Brown C.T."/>
            <person name="Hug L.A."/>
            <person name="Sharon I."/>
            <person name="Castelle C.J."/>
            <person name="Probst A.J."/>
            <person name="Thomas B.C."/>
            <person name="Singh A."/>
            <person name="Wilkins M.J."/>
            <person name="Karaoz U."/>
            <person name="Brodie E.L."/>
            <person name="Williams K.H."/>
            <person name="Hubbard S.S."/>
            <person name="Banfield J.F."/>
        </authorList>
    </citation>
    <scope>NUCLEOTIDE SEQUENCE [LARGE SCALE GENOMIC DNA]</scope>
</reference>
<proteinExistence type="predicted"/>
<evidence type="ECO:0000256" key="1">
    <source>
        <dbReference type="SAM" id="Phobius"/>
    </source>
</evidence>
<protein>
    <recommendedName>
        <fullName evidence="4">DUF948 domain-containing protein</fullName>
    </recommendedName>
</protein>
<keyword evidence="1" id="KW-1133">Transmembrane helix</keyword>
<evidence type="ECO:0008006" key="4">
    <source>
        <dbReference type="Google" id="ProtNLM"/>
    </source>
</evidence>
<keyword evidence="1" id="KW-0472">Membrane</keyword>
<evidence type="ECO:0000313" key="2">
    <source>
        <dbReference type="EMBL" id="OGG35872.1"/>
    </source>
</evidence>
<feature type="transmembrane region" description="Helical" evidence="1">
    <location>
        <begin position="6"/>
        <end position="30"/>
    </location>
</feature>
<keyword evidence="1" id="KW-0812">Transmembrane</keyword>